<name>A0A7X2IKA7_9BURK</name>
<feature type="transmembrane region" description="Helical" evidence="19">
    <location>
        <begin position="76"/>
        <end position="99"/>
    </location>
</feature>
<evidence type="ECO:0000256" key="17">
    <source>
        <dbReference type="ARBA" id="ARBA00023264"/>
    </source>
</evidence>
<dbReference type="EC" id="2.7.7.41" evidence="6 18"/>
<dbReference type="Proteomes" id="UP000446768">
    <property type="component" value="Unassembled WGS sequence"/>
</dbReference>
<keyword evidence="17" id="KW-1208">Phospholipid metabolism</keyword>
<feature type="transmembrane region" description="Helical" evidence="19">
    <location>
        <begin position="212"/>
        <end position="233"/>
    </location>
</feature>
<keyword evidence="12 18" id="KW-0548">Nucleotidyltransferase</keyword>
<evidence type="ECO:0000256" key="18">
    <source>
        <dbReference type="RuleBase" id="RU003938"/>
    </source>
</evidence>
<dbReference type="RefSeq" id="WP_154372228.1">
    <property type="nucleotide sequence ID" value="NZ_WKJJ01000004.1"/>
</dbReference>
<keyword evidence="15 19" id="KW-0472">Membrane</keyword>
<dbReference type="PANTHER" id="PTHR46382">
    <property type="entry name" value="PHOSPHATIDATE CYTIDYLYLTRANSFERASE"/>
    <property type="match status" value="1"/>
</dbReference>
<proteinExistence type="inferred from homology"/>
<keyword evidence="16" id="KW-0594">Phospholipid biosynthesis</keyword>
<dbReference type="Pfam" id="PF01148">
    <property type="entry name" value="CTP_transf_1"/>
    <property type="match status" value="1"/>
</dbReference>
<feature type="transmembrane region" description="Helical" evidence="19">
    <location>
        <begin position="111"/>
        <end position="129"/>
    </location>
</feature>
<evidence type="ECO:0000256" key="11">
    <source>
        <dbReference type="ARBA" id="ARBA00022692"/>
    </source>
</evidence>
<gene>
    <name evidence="20" type="ORF">GJ700_07545</name>
</gene>
<evidence type="ECO:0000256" key="15">
    <source>
        <dbReference type="ARBA" id="ARBA00023136"/>
    </source>
</evidence>
<comment type="pathway">
    <text evidence="4">Lipid metabolism.</text>
</comment>
<feature type="transmembrane region" description="Helical" evidence="19">
    <location>
        <begin position="12"/>
        <end position="41"/>
    </location>
</feature>
<dbReference type="AlphaFoldDB" id="A0A7X2IKA7"/>
<evidence type="ECO:0000256" key="1">
    <source>
        <dbReference type="ARBA" id="ARBA00001698"/>
    </source>
</evidence>
<reference evidence="20 21" key="1">
    <citation type="submission" date="2019-11" db="EMBL/GenBank/DDBJ databases">
        <title>Novel species isolated from a subtropical stream in China.</title>
        <authorList>
            <person name="Lu H."/>
        </authorList>
    </citation>
    <scope>NUCLEOTIDE SEQUENCE [LARGE SCALE GENOMIC DNA]</scope>
    <source>
        <strain evidence="20 21">FT92W</strain>
    </source>
</reference>
<dbReference type="GO" id="GO:0016024">
    <property type="term" value="P:CDP-diacylglycerol biosynthetic process"/>
    <property type="evidence" value="ECO:0007669"/>
    <property type="project" value="UniProtKB-UniPathway"/>
</dbReference>
<evidence type="ECO:0000256" key="10">
    <source>
        <dbReference type="ARBA" id="ARBA00022679"/>
    </source>
</evidence>
<feature type="transmembrane region" description="Helical" evidence="19">
    <location>
        <begin position="53"/>
        <end position="70"/>
    </location>
</feature>
<comment type="catalytic activity">
    <reaction evidence="1 18">
        <text>a 1,2-diacyl-sn-glycero-3-phosphate + CTP + H(+) = a CDP-1,2-diacyl-sn-glycerol + diphosphate</text>
        <dbReference type="Rhea" id="RHEA:16229"/>
        <dbReference type="ChEBI" id="CHEBI:15378"/>
        <dbReference type="ChEBI" id="CHEBI:33019"/>
        <dbReference type="ChEBI" id="CHEBI:37563"/>
        <dbReference type="ChEBI" id="CHEBI:58332"/>
        <dbReference type="ChEBI" id="CHEBI:58608"/>
        <dbReference type="EC" id="2.7.7.41"/>
    </reaction>
</comment>
<keyword evidence="21" id="KW-1185">Reference proteome</keyword>
<keyword evidence="9" id="KW-0444">Lipid biosynthesis</keyword>
<keyword evidence="10 18" id="KW-0808">Transferase</keyword>
<evidence type="ECO:0000256" key="4">
    <source>
        <dbReference type="ARBA" id="ARBA00005189"/>
    </source>
</evidence>
<evidence type="ECO:0000256" key="16">
    <source>
        <dbReference type="ARBA" id="ARBA00023209"/>
    </source>
</evidence>
<evidence type="ECO:0000256" key="9">
    <source>
        <dbReference type="ARBA" id="ARBA00022516"/>
    </source>
</evidence>
<evidence type="ECO:0000256" key="5">
    <source>
        <dbReference type="ARBA" id="ARBA00010185"/>
    </source>
</evidence>
<feature type="transmembrane region" description="Helical" evidence="19">
    <location>
        <begin position="135"/>
        <end position="154"/>
    </location>
</feature>
<comment type="subcellular location">
    <subcellularLocation>
        <location evidence="2">Cell membrane</location>
        <topology evidence="2">Multi-pass membrane protein</topology>
    </subcellularLocation>
</comment>
<organism evidence="20 21">
    <name type="scientific">Pseudoduganella rivuli</name>
    <dbReference type="NCBI Taxonomy" id="2666085"/>
    <lineage>
        <taxon>Bacteria</taxon>
        <taxon>Pseudomonadati</taxon>
        <taxon>Pseudomonadota</taxon>
        <taxon>Betaproteobacteria</taxon>
        <taxon>Burkholderiales</taxon>
        <taxon>Oxalobacteraceae</taxon>
        <taxon>Telluria group</taxon>
        <taxon>Pseudoduganella</taxon>
    </lineage>
</organism>
<dbReference type="UniPathway" id="UPA00557">
    <property type="reaction ID" value="UER00614"/>
</dbReference>
<evidence type="ECO:0000256" key="6">
    <source>
        <dbReference type="ARBA" id="ARBA00012487"/>
    </source>
</evidence>
<evidence type="ECO:0000256" key="7">
    <source>
        <dbReference type="ARBA" id="ARBA00019373"/>
    </source>
</evidence>
<keyword evidence="13 19" id="KW-1133">Transmembrane helix</keyword>
<feature type="transmembrane region" description="Helical" evidence="19">
    <location>
        <begin position="175"/>
        <end position="200"/>
    </location>
</feature>
<sequence length="278" mass="29972">MLKTRIITAVILLAVLLPVLFFNYAPAFIAVVLAFLGAAVWEASRLFNSPRPWLNAIALTAAFGYTFFGRELNASANFWMALGVMFWVMRFAPALKLGLPPIDSKGSHMLGFLYCISLISCFAAIVVLFRHSAMYLLSAMAIVWVADIGAYFSGKAFGKRKLAPSISPGKSWEGAIGGGIAVLVLSVLSIVFSAGAPWLQDTFAVQLQAHKGWFVTVLMLVLITAASIIGDLFESMLKRRAGMKDSSNLLPGHGGVLDRIDALVPVLPMAALITAWMS</sequence>
<dbReference type="GO" id="GO:0004605">
    <property type="term" value="F:phosphatidate cytidylyltransferase activity"/>
    <property type="evidence" value="ECO:0007669"/>
    <property type="project" value="UniProtKB-EC"/>
</dbReference>
<comment type="similarity">
    <text evidence="5 18">Belongs to the CDS family.</text>
</comment>
<dbReference type="InterPro" id="IPR000374">
    <property type="entry name" value="PC_trans"/>
</dbReference>
<dbReference type="PANTHER" id="PTHR46382:SF1">
    <property type="entry name" value="PHOSPHATIDATE CYTIDYLYLTRANSFERASE"/>
    <property type="match status" value="1"/>
</dbReference>
<evidence type="ECO:0000313" key="21">
    <source>
        <dbReference type="Proteomes" id="UP000446768"/>
    </source>
</evidence>
<dbReference type="GO" id="GO:0005886">
    <property type="term" value="C:plasma membrane"/>
    <property type="evidence" value="ECO:0007669"/>
    <property type="project" value="UniProtKB-SubCell"/>
</dbReference>
<keyword evidence="14" id="KW-0443">Lipid metabolism</keyword>
<evidence type="ECO:0000313" key="20">
    <source>
        <dbReference type="EMBL" id="MRV71577.1"/>
    </source>
</evidence>
<dbReference type="PROSITE" id="PS01315">
    <property type="entry name" value="CDS"/>
    <property type="match status" value="1"/>
</dbReference>
<evidence type="ECO:0000256" key="3">
    <source>
        <dbReference type="ARBA" id="ARBA00005119"/>
    </source>
</evidence>
<keyword evidence="8" id="KW-1003">Cell membrane</keyword>
<evidence type="ECO:0000256" key="19">
    <source>
        <dbReference type="SAM" id="Phobius"/>
    </source>
</evidence>
<evidence type="ECO:0000256" key="13">
    <source>
        <dbReference type="ARBA" id="ARBA00022989"/>
    </source>
</evidence>
<evidence type="ECO:0000256" key="12">
    <source>
        <dbReference type="ARBA" id="ARBA00022695"/>
    </source>
</evidence>
<accession>A0A7X2IKA7</accession>
<comment type="caution">
    <text evidence="20">The sequence shown here is derived from an EMBL/GenBank/DDBJ whole genome shotgun (WGS) entry which is preliminary data.</text>
</comment>
<dbReference type="EMBL" id="WKJJ01000004">
    <property type="protein sequence ID" value="MRV71577.1"/>
    <property type="molecule type" value="Genomic_DNA"/>
</dbReference>
<evidence type="ECO:0000256" key="2">
    <source>
        <dbReference type="ARBA" id="ARBA00004651"/>
    </source>
</evidence>
<keyword evidence="11 18" id="KW-0812">Transmembrane</keyword>
<evidence type="ECO:0000256" key="8">
    <source>
        <dbReference type="ARBA" id="ARBA00022475"/>
    </source>
</evidence>
<protein>
    <recommendedName>
        <fullName evidence="7 18">Phosphatidate cytidylyltransferase</fullName>
        <ecNumber evidence="6 18">2.7.7.41</ecNumber>
    </recommendedName>
</protein>
<evidence type="ECO:0000256" key="14">
    <source>
        <dbReference type="ARBA" id="ARBA00023098"/>
    </source>
</evidence>
<comment type="pathway">
    <text evidence="3 18">Phospholipid metabolism; CDP-diacylglycerol biosynthesis; CDP-diacylglycerol from sn-glycerol 3-phosphate: step 3/3.</text>
</comment>